<keyword evidence="2" id="KW-0472">Membrane</keyword>
<protein>
    <recommendedName>
        <fullName evidence="5">TRP C-terminal domain-containing protein</fullName>
    </recommendedName>
</protein>
<proteinExistence type="predicted"/>
<keyword evidence="2" id="KW-0812">Transmembrane</keyword>
<feature type="transmembrane region" description="Helical" evidence="2">
    <location>
        <begin position="195"/>
        <end position="216"/>
    </location>
</feature>
<feature type="transmembrane region" description="Helical" evidence="2">
    <location>
        <begin position="223"/>
        <end position="241"/>
    </location>
</feature>
<feature type="transmembrane region" description="Helical" evidence="2">
    <location>
        <begin position="152"/>
        <end position="175"/>
    </location>
</feature>
<sequence length="381" mass="42824">MFVMTLEVICALVLESLVLREHILRIQAPAAGNALSTPNVIYPILYMLAIVSLFSLCADAMFHRNQFQVVAFTFFNFLCAAYGIIQTISDWKAIGSGGPLKALNVAITVTMGVTTMFLVLAAYKLAAVFGWEMYRFLGADLKMQRMHKGYEILITLLKFDVFFFTAYAIQVFTLVDTTDKLIIGSLGGGRTLARQQLLIGLAMPGAVILLGLAFFGVMRENRVATVFVMLCLAASEPYFIYQLVYIYLPANQPRFVNSAKFLTFFIVVTMMLVFVTLFFMIYCFRNFGKGLLISEKSRVVVQKRPFEIDGDPIESEPSIPREEAENDEDGAKQHLMAYPALQKIQHDYHIPPHQNTASQESHEKGDSGDRGRSYNDKMEID</sequence>
<dbReference type="InterPro" id="IPR040410">
    <property type="entry name" value="UPF0658_Golgi"/>
</dbReference>
<feature type="region of interest" description="Disordered" evidence="1">
    <location>
        <begin position="349"/>
        <end position="381"/>
    </location>
</feature>
<dbReference type="EMBL" id="JAAAIP010000475">
    <property type="protein sequence ID" value="KAG0316520.1"/>
    <property type="molecule type" value="Genomic_DNA"/>
</dbReference>
<evidence type="ECO:0008006" key="5">
    <source>
        <dbReference type="Google" id="ProtNLM"/>
    </source>
</evidence>
<dbReference type="PANTHER" id="PTHR34391">
    <property type="entry name" value="UPF0658 GOLGI APPARATUS MEMBRANE PROTEIN C1952.10C-RELATED"/>
    <property type="match status" value="1"/>
</dbReference>
<dbReference type="AlphaFoldDB" id="A0A9P6URJ9"/>
<feature type="transmembrane region" description="Helical" evidence="2">
    <location>
        <begin position="105"/>
        <end position="131"/>
    </location>
</feature>
<feature type="transmembrane region" description="Helical" evidence="2">
    <location>
        <begin position="69"/>
        <end position="85"/>
    </location>
</feature>
<feature type="compositionally biased region" description="Basic and acidic residues" evidence="1">
    <location>
        <begin position="360"/>
        <end position="381"/>
    </location>
</feature>
<keyword evidence="4" id="KW-1185">Reference proteome</keyword>
<dbReference type="PANTHER" id="PTHR34391:SF1">
    <property type="entry name" value="UPF0658 GOLGI APPARATUS MEMBRANE PROTEIN C1952.10C-RELATED"/>
    <property type="match status" value="1"/>
</dbReference>
<evidence type="ECO:0000313" key="3">
    <source>
        <dbReference type="EMBL" id="KAG0316520.1"/>
    </source>
</evidence>
<reference evidence="3" key="1">
    <citation type="journal article" date="2020" name="Fungal Divers.">
        <title>Resolving the Mortierellaceae phylogeny through synthesis of multi-gene phylogenetics and phylogenomics.</title>
        <authorList>
            <person name="Vandepol N."/>
            <person name="Liber J."/>
            <person name="Desiro A."/>
            <person name="Na H."/>
            <person name="Kennedy M."/>
            <person name="Barry K."/>
            <person name="Grigoriev I.V."/>
            <person name="Miller A.N."/>
            <person name="O'Donnell K."/>
            <person name="Stajich J.E."/>
            <person name="Bonito G."/>
        </authorList>
    </citation>
    <scope>NUCLEOTIDE SEQUENCE</scope>
    <source>
        <strain evidence="3">REB-010B</strain>
    </source>
</reference>
<organism evidence="3 4">
    <name type="scientific">Dissophora globulifera</name>
    <dbReference type="NCBI Taxonomy" id="979702"/>
    <lineage>
        <taxon>Eukaryota</taxon>
        <taxon>Fungi</taxon>
        <taxon>Fungi incertae sedis</taxon>
        <taxon>Mucoromycota</taxon>
        <taxon>Mortierellomycotina</taxon>
        <taxon>Mortierellomycetes</taxon>
        <taxon>Mortierellales</taxon>
        <taxon>Mortierellaceae</taxon>
        <taxon>Dissophora</taxon>
    </lineage>
</organism>
<feature type="region of interest" description="Disordered" evidence="1">
    <location>
        <begin position="311"/>
        <end position="332"/>
    </location>
</feature>
<keyword evidence="2" id="KW-1133">Transmembrane helix</keyword>
<accession>A0A9P6URJ9</accession>
<dbReference type="OrthoDB" id="2448307at2759"/>
<evidence type="ECO:0000313" key="4">
    <source>
        <dbReference type="Proteomes" id="UP000738325"/>
    </source>
</evidence>
<evidence type="ECO:0000256" key="1">
    <source>
        <dbReference type="SAM" id="MobiDB-lite"/>
    </source>
</evidence>
<gene>
    <name evidence="3" type="ORF">BGZ99_006849</name>
</gene>
<dbReference type="Proteomes" id="UP000738325">
    <property type="component" value="Unassembled WGS sequence"/>
</dbReference>
<feature type="transmembrane region" description="Helical" evidence="2">
    <location>
        <begin position="44"/>
        <end position="62"/>
    </location>
</feature>
<comment type="caution">
    <text evidence="3">The sequence shown here is derived from an EMBL/GenBank/DDBJ whole genome shotgun (WGS) entry which is preliminary data.</text>
</comment>
<feature type="transmembrane region" description="Helical" evidence="2">
    <location>
        <begin position="261"/>
        <end position="284"/>
    </location>
</feature>
<dbReference type="GO" id="GO:0005794">
    <property type="term" value="C:Golgi apparatus"/>
    <property type="evidence" value="ECO:0007669"/>
    <property type="project" value="TreeGrafter"/>
</dbReference>
<name>A0A9P6URJ9_9FUNG</name>
<evidence type="ECO:0000256" key="2">
    <source>
        <dbReference type="SAM" id="Phobius"/>
    </source>
</evidence>